<gene>
    <name evidence="2" type="ORF">GCM10023195_14800</name>
</gene>
<name>A0ABP8TGL6_9ACTN</name>
<feature type="transmembrane region" description="Helical" evidence="1">
    <location>
        <begin position="53"/>
        <end position="74"/>
    </location>
</feature>
<evidence type="ECO:0000313" key="3">
    <source>
        <dbReference type="Proteomes" id="UP001500212"/>
    </source>
</evidence>
<organism evidence="2 3">
    <name type="scientific">Actinoallomurus liliacearum</name>
    <dbReference type="NCBI Taxonomy" id="1080073"/>
    <lineage>
        <taxon>Bacteria</taxon>
        <taxon>Bacillati</taxon>
        <taxon>Actinomycetota</taxon>
        <taxon>Actinomycetes</taxon>
        <taxon>Streptosporangiales</taxon>
        <taxon>Thermomonosporaceae</taxon>
        <taxon>Actinoallomurus</taxon>
    </lineage>
</organism>
<evidence type="ECO:0000313" key="2">
    <source>
        <dbReference type="EMBL" id="GAA4604358.1"/>
    </source>
</evidence>
<proteinExistence type="predicted"/>
<dbReference type="InterPro" id="IPR047789">
    <property type="entry name" value="CU044_5270-like"/>
</dbReference>
<keyword evidence="1" id="KW-1133">Transmembrane helix</keyword>
<dbReference type="NCBIfam" id="NF038083">
    <property type="entry name" value="CU044_5270_fam"/>
    <property type="match status" value="1"/>
</dbReference>
<comment type="caution">
    <text evidence="2">The sequence shown here is derived from an EMBL/GenBank/DDBJ whole genome shotgun (WGS) entry which is preliminary data.</text>
</comment>
<evidence type="ECO:0008006" key="4">
    <source>
        <dbReference type="Google" id="ProtNLM"/>
    </source>
</evidence>
<sequence>MNDIYEVRRIMAPADPCPLGTFDGAAHDPAGRAAYERITTSAAGRTSPSRRAAFRLVAAGGVAGALIAGVAVVVTSGDGSRDRVAAPVTETQQVLNVAATFALKQPFTAPRLGQWVYTETRYRRSGIPDRGQVIRPGSPLRTKVDRTWIRADGTRRATYDPHGKLLTSATGGGTPPTGYATVAKLPTDPDAMLAWARKEPTPGDRNEGAFQLFEGLLLNNGALPPAQTAAAYRAMAKIPGVTVDRAARDGAGHKAVSVSFLIEGYMKEEILLDPSTYAYRGHRDTVVRDHTMPDGGRFLKGAVESYSVRLAAGVVDRPGQRP</sequence>
<keyword evidence="3" id="KW-1185">Reference proteome</keyword>
<protein>
    <recommendedName>
        <fullName evidence="4">CU044_5270 family protein</fullName>
    </recommendedName>
</protein>
<keyword evidence="1" id="KW-0812">Transmembrane</keyword>
<keyword evidence="1" id="KW-0472">Membrane</keyword>
<dbReference type="RefSeq" id="WP_345350370.1">
    <property type="nucleotide sequence ID" value="NZ_BAABHJ010000004.1"/>
</dbReference>
<accession>A0ABP8TGL6</accession>
<evidence type="ECO:0000256" key="1">
    <source>
        <dbReference type="SAM" id="Phobius"/>
    </source>
</evidence>
<dbReference type="EMBL" id="BAABHJ010000004">
    <property type="protein sequence ID" value="GAA4604358.1"/>
    <property type="molecule type" value="Genomic_DNA"/>
</dbReference>
<dbReference type="Proteomes" id="UP001500212">
    <property type="component" value="Unassembled WGS sequence"/>
</dbReference>
<reference evidence="3" key="1">
    <citation type="journal article" date="2019" name="Int. J. Syst. Evol. Microbiol.">
        <title>The Global Catalogue of Microorganisms (GCM) 10K type strain sequencing project: providing services to taxonomists for standard genome sequencing and annotation.</title>
        <authorList>
            <consortium name="The Broad Institute Genomics Platform"/>
            <consortium name="The Broad Institute Genome Sequencing Center for Infectious Disease"/>
            <person name="Wu L."/>
            <person name="Ma J."/>
        </authorList>
    </citation>
    <scope>NUCLEOTIDE SEQUENCE [LARGE SCALE GENOMIC DNA]</scope>
    <source>
        <strain evidence="3">JCM 17938</strain>
    </source>
</reference>